<evidence type="ECO:0000256" key="5">
    <source>
        <dbReference type="SAM" id="Phobius"/>
    </source>
</evidence>
<dbReference type="OrthoDB" id="1917992at2759"/>
<accession>A0A9R1UIA9</accession>
<evidence type="ECO:0000256" key="4">
    <source>
        <dbReference type="SAM" id="MobiDB-lite"/>
    </source>
</evidence>
<organism evidence="7 8">
    <name type="scientific">Lactuca sativa</name>
    <name type="common">Garden lettuce</name>
    <dbReference type="NCBI Taxonomy" id="4236"/>
    <lineage>
        <taxon>Eukaryota</taxon>
        <taxon>Viridiplantae</taxon>
        <taxon>Streptophyta</taxon>
        <taxon>Embryophyta</taxon>
        <taxon>Tracheophyta</taxon>
        <taxon>Spermatophyta</taxon>
        <taxon>Magnoliopsida</taxon>
        <taxon>eudicotyledons</taxon>
        <taxon>Gunneridae</taxon>
        <taxon>Pentapetalae</taxon>
        <taxon>asterids</taxon>
        <taxon>campanulids</taxon>
        <taxon>Asterales</taxon>
        <taxon>Asteraceae</taxon>
        <taxon>Cichorioideae</taxon>
        <taxon>Cichorieae</taxon>
        <taxon>Lactucinae</taxon>
        <taxon>Lactuca</taxon>
    </lineage>
</organism>
<proteinExistence type="inferred from homology"/>
<feature type="coiled-coil region" evidence="3">
    <location>
        <begin position="530"/>
        <end position="613"/>
    </location>
</feature>
<gene>
    <name evidence="7" type="ORF">LSAT_V11C900500510</name>
</gene>
<reference evidence="7 8" key="1">
    <citation type="journal article" date="2017" name="Nat. Commun.">
        <title>Genome assembly with in vitro proximity ligation data and whole-genome triplication in lettuce.</title>
        <authorList>
            <person name="Reyes-Chin-Wo S."/>
            <person name="Wang Z."/>
            <person name="Yang X."/>
            <person name="Kozik A."/>
            <person name="Arikit S."/>
            <person name="Song C."/>
            <person name="Xia L."/>
            <person name="Froenicke L."/>
            <person name="Lavelle D.O."/>
            <person name="Truco M.J."/>
            <person name="Xia R."/>
            <person name="Zhu S."/>
            <person name="Xu C."/>
            <person name="Xu H."/>
            <person name="Xu X."/>
            <person name="Cox K."/>
            <person name="Korf I."/>
            <person name="Meyers B.C."/>
            <person name="Michelmore R.W."/>
        </authorList>
    </citation>
    <scope>NUCLEOTIDE SEQUENCE [LARGE SCALE GENOMIC DNA]</scope>
    <source>
        <strain evidence="8">cv. Salinas</strain>
        <tissue evidence="7">Seedlings</tissue>
    </source>
</reference>
<evidence type="ECO:0000313" key="7">
    <source>
        <dbReference type="EMBL" id="KAJ0187548.1"/>
    </source>
</evidence>
<keyword evidence="2 3" id="KW-0175">Coiled coil</keyword>
<evidence type="ECO:0000256" key="3">
    <source>
        <dbReference type="SAM" id="Coils"/>
    </source>
</evidence>
<feature type="chain" id="PRO_5040333026" description="Filament-like plant protein" evidence="6">
    <location>
        <begin position="18"/>
        <end position="760"/>
    </location>
</feature>
<evidence type="ECO:0000256" key="6">
    <source>
        <dbReference type="SAM" id="SignalP"/>
    </source>
</evidence>
<dbReference type="AlphaFoldDB" id="A0A9R1UIA9"/>
<dbReference type="PANTHER" id="PTHR31580">
    <property type="entry name" value="FILAMENT-LIKE PLANT PROTEIN 4"/>
    <property type="match status" value="1"/>
</dbReference>
<keyword evidence="8" id="KW-1185">Reference proteome</keyword>
<evidence type="ECO:0008006" key="9">
    <source>
        <dbReference type="Google" id="ProtNLM"/>
    </source>
</evidence>
<evidence type="ECO:0000256" key="2">
    <source>
        <dbReference type="ARBA" id="ARBA00023054"/>
    </source>
</evidence>
<feature type="transmembrane region" description="Helical" evidence="5">
    <location>
        <begin position="7"/>
        <end position="26"/>
    </location>
</feature>
<dbReference type="EMBL" id="NBSK02000009">
    <property type="protein sequence ID" value="KAJ0187548.1"/>
    <property type="molecule type" value="Genomic_DNA"/>
</dbReference>
<name>A0A9R1UIA9_LACSA</name>
<dbReference type="Pfam" id="PF05911">
    <property type="entry name" value="FPP"/>
    <property type="match status" value="2"/>
</dbReference>
<comment type="caution">
    <text evidence="7">The sequence shown here is derived from an EMBL/GenBank/DDBJ whole genome shotgun (WGS) entry which is preliminary data.</text>
</comment>
<feature type="region of interest" description="Disordered" evidence="4">
    <location>
        <begin position="685"/>
        <end position="706"/>
    </location>
</feature>
<dbReference type="Proteomes" id="UP000235145">
    <property type="component" value="Unassembled WGS sequence"/>
</dbReference>
<comment type="similarity">
    <text evidence="1">Belongs to the FPP family.</text>
</comment>
<dbReference type="PANTHER" id="PTHR31580:SF40">
    <property type="entry name" value="FILAMENT-LIKE PLANT PROTEIN"/>
    <property type="match status" value="1"/>
</dbReference>
<dbReference type="InterPro" id="IPR008587">
    <property type="entry name" value="FPP_plant"/>
</dbReference>
<protein>
    <recommendedName>
        <fullName evidence="9">Filament-like plant protein</fullName>
    </recommendedName>
</protein>
<evidence type="ECO:0000313" key="8">
    <source>
        <dbReference type="Proteomes" id="UP000235145"/>
    </source>
</evidence>
<sequence length="760" mass="85939">MTFICRAFSFFSPFAMATLFFSHSILPPLSSPLSKQFICRWVCLISTRSSSQNRINSLLHSKCLLKVLYQILTYIVAVYGCLKVKTRSILSHLGSYSWKFVVLLSSDQKIMDQKTWSWRKRSVHKSVDSEAGISIKGNEEERIQYDKEAALERTVKNLHEKIASLLCECNSKDALISEHAKTAQEAITDRDKVVEELALRNQELESIIKQKLEANERLVHLNSALKDYRQQLTSLKEEQDQKMVNESMEELKRANKRLEDKVNESNKDLADLTVQNARLSNTLMIKDELIEDISHQMSQATIEFNDLITRLDSIEKENGILKYEYRVLERELEVQTRCADVASGQQRESMKRAAKLESECQKLRLLVKKQITGSGLEGLDKRMGFLINRLYEVEEENKILKEIIRKKDDEISILQSQSNRMGQSQRSMIGDTDMSLMDDFVEMEKLAIVTSDTSNLDSVGKEIVSCDASNLVHVASGDWLTSIVNMITEQTRVSERSFDQVLNEIRKSLQCDDSVSGYITWKSPEPERGIPEVETELEKVKESKAIIEEQLENQKLVNEDLDHQISVARYEINEANQKISSLKVELEDRCHCCEELEATCLELQLQLASLSDNDTENVEVKQEAKPLQTGLEITAASAKLAECQETIFSIGRQLKALAPPPPPVAAELTGGQKSRRHSCLRDHMEAAEGGGEEDPVSSPKTKEMVSVTERKAGPVVRVGSCKTRVVPGALAIVPSKKRGKGTEILRKLLFRKKKVLTIGV</sequence>
<keyword evidence="5" id="KW-0472">Membrane</keyword>
<feature type="coiled-coil region" evidence="3">
    <location>
        <begin position="194"/>
        <end position="331"/>
    </location>
</feature>
<keyword evidence="5" id="KW-1133">Transmembrane helix</keyword>
<keyword evidence="6" id="KW-0732">Signal</keyword>
<evidence type="ECO:0000256" key="1">
    <source>
        <dbReference type="ARBA" id="ARBA00005921"/>
    </source>
</evidence>
<keyword evidence="5" id="KW-0812">Transmembrane</keyword>
<feature type="signal peptide" evidence="6">
    <location>
        <begin position="1"/>
        <end position="17"/>
    </location>
</feature>